<feature type="domain" description="HTH cro/C1-type" evidence="1">
    <location>
        <begin position="6"/>
        <end position="61"/>
    </location>
</feature>
<accession>A0A8S5RFR9</accession>
<evidence type="ECO:0000313" key="2">
    <source>
        <dbReference type="EMBL" id="DAE29909.1"/>
    </source>
</evidence>
<organism evidence="2">
    <name type="scientific">virus sp. ctE0n6</name>
    <dbReference type="NCBI Taxonomy" id="2827985"/>
    <lineage>
        <taxon>Viruses</taxon>
    </lineage>
</organism>
<dbReference type="Gene3D" id="1.10.260.40">
    <property type="entry name" value="lambda repressor-like DNA-binding domains"/>
    <property type="match status" value="1"/>
</dbReference>
<protein>
    <submittedName>
        <fullName evidence="2">Cro/C1-type HTH DNA-binding domain protein</fullName>
    </submittedName>
</protein>
<name>A0A8S5RFR9_9VIRU</name>
<dbReference type="InterPro" id="IPR010982">
    <property type="entry name" value="Lambda_DNA-bd_dom_sf"/>
</dbReference>
<dbReference type="SMART" id="SM00530">
    <property type="entry name" value="HTH_XRE"/>
    <property type="match status" value="1"/>
</dbReference>
<proteinExistence type="predicted"/>
<dbReference type="PROSITE" id="PS50943">
    <property type="entry name" value="HTH_CROC1"/>
    <property type="match status" value="1"/>
</dbReference>
<evidence type="ECO:0000259" key="1">
    <source>
        <dbReference type="PROSITE" id="PS50943"/>
    </source>
</evidence>
<dbReference type="EMBL" id="BK059101">
    <property type="protein sequence ID" value="DAE29909.1"/>
    <property type="molecule type" value="Genomic_DNA"/>
</dbReference>
<dbReference type="GO" id="GO:0003677">
    <property type="term" value="F:DNA binding"/>
    <property type="evidence" value="ECO:0007669"/>
    <property type="project" value="UniProtKB-KW"/>
</dbReference>
<dbReference type="CDD" id="cd00093">
    <property type="entry name" value="HTH_XRE"/>
    <property type="match status" value="1"/>
</dbReference>
<keyword evidence="2" id="KW-0238">DNA-binding</keyword>
<dbReference type="Pfam" id="PF13443">
    <property type="entry name" value="HTH_26"/>
    <property type="match status" value="1"/>
</dbReference>
<sequence>MIDCKLHMLLAEKRMTQKELSEATGIGQNSISRYCNNTWVKFDKEHLEKLCIYFSCNVEDIITYKENTAFVNETLDKALEYLNEVKNKDENKFNEASAYISNIISDMKLILENGEIKNIQAKNTKKKK</sequence>
<reference evidence="2" key="1">
    <citation type="journal article" date="2021" name="Proc. Natl. Acad. Sci. U.S.A.">
        <title>A Catalog of Tens of Thousands of Viruses from Human Metagenomes Reveals Hidden Associations with Chronic Diseases.</title>
        <authorList>
            <person name="Tisza M.J."/>
            <person name="Buck C.B."/>
        </authorList>
    </citation>
    <scope>NUCLEOTIDE SEQUENCE</scope>
    <source>
        <strain evidence="2">CtE0n6</strain>
    </source>
</reference>
<dbReference type="InterPro" id="IPR001387">
    <property type="entry name" value="Cro/C1-type_HTH"/>
</dbReference>
<dbReference type="SUPFAM" id="SSF47413">
    <property type="entry name" value="lambda repressor-like DNA-binding domains"/>
    <property type="match status" value="1"/>
</dbReference>